<dbReference type="OrthoDB" id="9800461at2"/>
<dbReference type="Proteomes" id="UP000001635">
    <property type="component" value="Chromosome"/>
</dbReference>
<organism evidence="2 3">
    <name type="scientific">Cyclobacterium marinum (strain ATCC 25205 / DSM 745 / LMG 13164 / NCIMB 1802)</name>
    <name type="common">Flectobacillus marinus</name>
    <dbReference type="NCBI Taxonomy" id="880070"/>
    <lineage>
        <taxon>Bacteria</taxon>
        <taxon>Pseudomonadati</taxon>
        <taxon>Bacteroidota</taxon>
        <taxon>Cytophagia</taxon>
        <taxon>Cytophagales</taxon>
        <taxon>Cyclobacteriaceae</taxon>
        <taxon>Cyclobacterium</taxon>
    </lineage>
</organism>
<dbReference type="eggNOG" id="COG4430">
    <property type="taxonomic scope" value="Bacteria"/>
</dbReference>
<evidence type="ECO:0000313" key="3">
    <source>
        <dbReference type="Proteomes" id="UP000001635"/>
    </source>
</evidence>
<gene>
    <name evidence="2" type="ordered locus">Cycma_4856</name>
</gene>
<dbReference type="Pfam" id="PF13376">
    <property type="entry name" value="OmdA"/>
    <property type="match status" value="1"/>
</dbReference>
<dbReference type="KEGG" id="cmr:Cycma_4856"/>
<dbReference type="PIRSF" id="PIRSF021308">
    <property type="entry name" value="UCP021308"/>
    <property type="match status" value="1"/>
</dbReference>
<feature type="domain" description="YdhG-like" evidence="1">
    <location>
        <begin position="15"/>
        <end position="118"/>
    </location>
</feature>
<dbReference type="InterPro" id="IPR016786">
    <property type="entry name" value="YdeI_bac"/>
</dbReference>
<sequence>MSPEVNFYFNKSKKWQKELNLLRNIILEFPLSEELKWGVPCYTWPSDSTSKRSNILLIHEFKEYCALLFFKGVLLKDPDKKLVQQTENVQAARQLRFTGEDEIRSSSTYIKSLINEAISVEEAGLKVPKRDTKSYEIVEEFQLALNKDQDLLKGFQTLSPGRQRAYLLFFSAAKQSKTRHSRIEKYRDKILMGLGMDD</sequence>
<keyword evidence="3" id="KW-1185">Reference proteome</keyword>
<dbReference type="STRING" id="880070.Cycma_4856"/>
<dbReference type="AlphaFoldDB" id="G0J6M6"/>
<dbReference type="Pfam" id="PF08818">
    <property type="entry name" value="DUF1801"/>
    <property type="match status" value="1"/>
</dbReference>
<accession>G0J6M6</accession>
<evidence type="ECO:0000259" key="1">
    <source>
        <dbReference type="Pfam" id="PF08818"/>
    </source>
</evidence>
<dbReference type="InterPro" id="IPR014922">
    <property type="entry name" value="YdhG-like"/>
</dbReference>
<name>G0J6M6_CYCMS</name>
<dbReference type="SUPFAM" id="SSF159888">
    <property type="entry name" value="YdhG-like"/>
    <property type="match status" value="1"/>
</dbReference>
<evidence type="ECO:0000313" key="2">
    <source>
        <dbReference type="EMBL" id="AEL28541.1"/>
    </source>
</evidence>
<protein>
    <recommendedName>
        <fullName evidence="1">YdhG-like domain-containing protein</fullName>
    </recommendedName>
</protein>
<dbReference type="EMBL" id="CP002955">
    <property type="protein sequence ID" value="AEL28541.1"/>
    <property type="molecule type" value="Genomic_DNA"/>
</dbReference>
<proteinExistence type="predicted"/>
<dbReference type="HOGENOM" id="CLU_116201_0_0_10"/>
<dbReference type="RefSeq" id="WP_014022821.1">
    <property type="nucleotide sequence ID" value="NC_015914.1"/>
</dbReference>
<reference evidence="3" key="1">
    <citation type="submission" date="2011-07" db="EMBL/GenBank/DDBJ databases">
        <title>The complete genome of Cyclobacterium marinum DSM 745.</title>
        <authorList>
            <person name="Lucas S."/>
            <person name="Han J."/>
            <person name="Lapidus A."/>
            <person name="Bruce D."/>
            <person name="Goodwin L."/>
            <person name="Pitluck S."/>
            <person name="Peters L."/>
            <person name="Kyrpides N."/>
            <person name="Mavromatis K."/>
            <person name="Ivanova N."/>
            <person name="Ovchinnikova G."/>
            <person name="Chertkov O."/>
            <person name="Detter J.C."/>
            <person name="Tapia R."/>
            <person name="Han C."/>
            <person name="Land M."/>
            <person name="Hauser L."/>
            <person name="Markowitz V."/>
            <person name="Cheng J.-F."/>
            <person name="Hugenholtz P."/>
            <person name="Woyke T."/>
            <person name="Wu D."/>
            <person name="Tindall B."/>
            <person name="Schuetze A."/>
            <person name="Brambilla E."/>
            <person name="Klenk H.-P."/>
            <person name="Eisen J.A."/>
        </authorList>
    </citation>
    <scope>NUCLEOTIDE SEQUENCE [LARGE SCALE GENOMIC DNA]</scope>
    <source>
        <strain evidence="3">ATCC 25205 / DSM 745 / LMG 13164 / NCIMB 1802</strain>
    </source>
</reference>